<feature type="transmembrane region" description="Helical" evidence="5">
    <location>
        <begin position="717"/>
        <end position="735"/>
    </location>
</feature>
<feature type="transmembrane region" description="Helical" evidence="5">
    <location>
        <begin position="824"/>
        <end position="845"/>
    </location>
</feature>
<evidence type="ECO:0000256" key="3">
    <source>
        <dbReference type="ARBA" id="ARBA00022741"/>
    </source>
</evidence>
<dbReference type="GO" id="GO:0016887">
    <property type="term" value="F:ATP hydrolysis activity"/>
    <property type="evidence" value="ECO:0007669"/>
    <property type="project" value="InterPro"/>
</dbReference>
<evidence type="ECO:0000256" key="2">
    <source>
        <dbReference type="ARBA" id="ARBA00022737"/>
    </source>
</evidence>
<organism evidence="7 8">
    <name type="scientific">Parastrongyloides trichosuri</name>
    <name type="common">Possum-specific nematode worm</name>
    <dbReference type="NCBI Taxonomy" id="131310"/>
    <lineage>
        <taxon>Eukaryota</taxon>
        <taxon>Metazoa</taxon>
        <taxon>Ecdysozoa</taxon>
        <taxon>Nematoda</taxon>
        <taxon>Chromadorea</taxon>
        <taxon>Rhabditida</taxon>
        <taxon>Tylenchina</taxon>
        <taxon>Panagrolaimomorpha</taxon>
        <taxon>Strongyloidoidea</taxon>
        <taxon>Strongyloididae</taxon>
        <taxon>Parastrongyloides</taxon>
    </lineage>
</organism>
<dbReference type="PANTHER" id="PTHR19229">
    <property type="entry name" value="ATP-BINDING CASSETTE TRANSPORTER SUBFAMILY A ABCA"/>
    <property type="match status" value="1"/>
</dbReference>
<keyword evidence="5" id="KW-0812">Transmembrane</keyword>
<dbReference type="InterPro" id="IPR003593">
    <property type="entry name" value="AAA+_ATPase"/>
</dbReference>
<dbReference type="PANTHER" id="PTHR19229:SF36">
    <property type="entry name" value="ATP-BINDING CASSETTE SUB-FAMILY A MEMBER 2"/>
    <property type="match status" value="1"/>
</dbReference>
<proteinExistence type="predicted"/>
<dbReference type="STRING" id="131310.A0A0N4Z9T0"/>
<feature type="transmembrane region" description="Helical" evidence="5">
    <location>
        <begin position="644"/>
        <end position="666"/>
    </location>
</feature>
<dbReference type="Proteomes" id="UP000038045">
    <property type="component" value="Unplaced"/>
</dbReference>
<keyword evidence="2" id="KW-0677">Repeat</keyword>
<feature type="domain" description="ABC transporter" evidence="6">
    <location>
        <begin position="83"/>
        <end position="309"/>
    </location>
</feature>
<name>A0A0N4Z9T0_PARTI</name>
<dbReference type="Gene3D" id="3.40.50.300">
    <property type="entry name" value="P-loop containing nucleotide triphosphate hydrolases"/>
    <property type="match status" value="2"/>
</dbReference>
<feature type="domain" description="ABC transporter" evidence="6">
    <location>
        <begin position="895"/>
        <end position="1119"/>
    </location>
</feature>
<keyword evidence="3" id="KW-0547">Nucleotide-binding</keyword>
<evidence type="ECO:0000313" key="7">
    <source>
        <dbReference type="Proteomes" id="UP000038045"/>
    </source>
</evidence>
<dbReference type="Pfam" id="PF00005">
    <property type="entry name" value="ABC_tran"/>
    <property type="match status" value="2"/>
</dbReference>
<dbReference type="WBParaSite" id="PTRK_0000414100.1">
    <property type="protein sequence ID" value="PTRK_0000414100.1"/>
    <property type="gene ID" value="PTRK_0000414100"/>
</dbReference>
<dbReference type="SMART" id="SM00382">
    <property type="entry name" value="AAA"/>
    <property type="match status" value="2"/>
</dbReference>
<dbReference type="GO" id="GO:0140359">
    <property type="term" value="F:ABC-type transporter activity"/>
    <property type="evidence" value="ECO:0007669"/>
    <property type="project" value="InterPro"/>
</dbReference>
<keyword evidence="4" id="KW-0067">ATP-binding</keyword>
<feature type="transmembrane region" description="Helical" evidence="5">
    <location>
        <begin position="15"/>
        <end position="36"/>
    </location>
</feature>
<feature type="transmembrane region" description="Helical" evidence="5">
    <location>
        <begin position="792"/>
        <end position="812"/>
    </location>
</feature>
<dbReference type="AlphaFoldDB" id="A0A0N4Z9T0"/>
<evidence type="ECO:0000256" key="4">
    <source>
        <dbReference type="ARBA" id="ARBA00022840"/>
    </source>
</evidence>
<evidence type="ECO:0000259" key="6">
    <source>
        <dbReference type="PROSITE" id="PS50893"/>
    </source>
</evidence>
<dbReference type="PROSITE" id="PS50893">
    <property type="entry name" value="ABC_TRANSPORTER_2"/>
    <property type="match status" value="2"/>
</dbReference>
<dbReference type="InterPro" id="IPR003439">
    <property type="entry name" value="ABC_transporter-like_ATP-bd"/>
</dbReference>
<dbReference type="InterPro" id="IPR026082">
    <property type="entry name" value="ABCA"/>
</dbReference>
<dbReference type="InterPro" id="IPR017871">
    <property type="entry name" value="ABC_transporter-like_CS"/>
</dbReference>
<keyword evidence="7" id="KW-1185">Reference proteome</keyword>
<keyword evidence="1" id="KW-0813">Transport</keyword>
<keyword evidence="5" id="KW-1133">Transmembrane helix</keyword>
<dbReference type="GO" id="GO:0005524">
    <property type="term" value="F:ATP binding"/>
    <property type="evidence" value="ECO:0007669"/>
    <property type="project" value="UniProtKB-KW"/>
</dbReference>
<evidence type="ECO:0000313" key="8">
    <source>
        <dbReference type="WBParaSite" id="PTRK_0000414100.1"/>
    </source>
</evidence>
<feature type="transmembrane region" description="Helical" evidence="5">
    <location>
        <begin position="755"/>
        <end position="780"/>
    </location>
</feature>
<accession>A0A0N4Z9T0</accession>
<dbReference type="InterPro" id="IPR027417">
    <property type="entry name" value="P-loop_NTPase"/>
</dbReference>
<dbReference type="PROSITE" id="PS00211">
    <property type="entry name" value="ABC_TRANSPORTER_1"/>
    <property type="match status" value="1"/>
</dbReference>
<dbReference type="SUPFAM" id="SSF52540">
    <property type="entry name" value="P-loop containing nucleoside triphosphate hydrolases"/>
    <property type="match status" value="2"/>
</dbReference>
<dbReference type="GO" id="GO:0016020">
    <property type="term" value="C:membrane"/>
    <property type="evidence" value="ECO:0007669"/>
    <property type="project" value="InterPro"/>
</dbReference>
<sequence>MFVDPNNLFPIGGCLLMMLFNTIFLWQLTFIISALFPKDGSPSMTMYEFLFGKKINKQPFAFFDYQDSGMNVFVSKEQATGDVRLRHCTKIYSTTGERALDSLTFTARHGEITTLIGHNGAGKSTTFGVLSGMTSLSSGRIYVGKDNLIKNFDKYRSLIGYCPQHDAFFPHLTVFEQIYLIILNKIVNDEINSYLERLNLEDVKDKKPFILPKGTSRKVSLAMALGGNSKILLLDEPRTSMDIDSNMEINVLLKDIKKEKTIILATHILDDEAYISDKMIFLSKGRVAASGTWKELMKRFAPGYILNIQYKNNSIDNIKETVKIIQYMMPIATINSTSKVNEASFLLPTKENIECVELIQTLENKAKDLQICDYQLLKTTFKDAYLKMDHMADMSNESMNLACNAKKFANEICGEKKKKIKRNLYLFYRQVAALLRKHRIYFDNHWLQFLLQSALPISILVFKLYFASDTTLTKFYQGVKFDSNYMAPFILPYYIKNSSSLYHLNDEVLVKRNIDNIKSIIQTQYNSSKRITIIENHGTDNKALTEKYLKYFLSKEQLGYGFELQNPLDTSDVVIRFNNIAIHSIMISMVEYFKIFKDLHIEASIKVLSPPGINGSVLTMNDKSYMEKNYETMPWLLDFETDGAFVFMSLVLYGILHTSHSIIFLIEERISHFKHQQLSANISKKCFYLCNLLFNLMTFSGGLIIIMFTLVTGFKSLLSWHSVICFSIIMIGYYISNAPFIWMMSGMFHTPLKGYIFMIVFQFLFPCFFFILSFVVIMFFHSVLPMQGLTLIGFFSPSGCLIFHLTEIAGYMTYNDFNYYEQTFGVLFVVQILRGICTYMLFWIIEDDYIQFYYHRKIKKYLKSMKTLLELLNFKDKSLTISDESTDLINTNDEIVAVNLGKKYKKCYLLKNVTFNVGKNECFCFIGSNGAGKTLIFDILTKRTYATEGSYYIKGIQLNRNQARIGYCQQKDSFMPEYTIEDLMIIFATLLGYVNVDEIVNEIVECFGLEKHRYKYFKNLSGGQKKRLSMSIAILAGEDILLLDEPTSSVDPKSRRFIWDFLEALKGLNRTILISTHNITECEYLANKIGFFKKDSSFDVGTIDFVKHLFSNRYIVSITLENPTMDNWIEVQNKMIEIFECLPINLRSIRRTNEWKVSANNEIRTWLDIYNTVVKIVEYFNSMDENNNNENTDDEGNDEDEKNIEVTRPIITTFDVSNCSFDKALYEYIVKNDALSV</sequence>
<protein>
    <submittedName>
        <fullName evidence="8">ABC transporter domain-containing protein</fullName>
    </submittedName>
</protein>
<feature type="transmembrane region" description="Helical" evidence="5">
    <location>
        <begin position="687"/>
        <end position="711"/>
    </location>
</feature>
<evidence type="ECO:0000256" key="1">
    <source>
        <dbReference type="ARBA" id="ARBA00022448"/>
    </source>
</evidence>
<dbReference type="GO" id="GO:0005319">
    <property type="term" value="F:lipid transporter activity"/>
    <property type="evidence" value="ECO:0007669"/>
    <property type="project" value="TreeGrafter"/>
</dbReference>
<evidence type="ECO:0000256" key="5">
    <source>
        <dbReference type="SAM" id="Phobius"/>
    </source>
</evidence>
<keyword evidence="5" id="KW-0472">Membrane</keyword>
<reference evidence="8" key="1">
    <citation type="submission" date="2017-02" db="UniProtKB">
        <authorList>
            <consortium name="WormBaseParasite"/>
        </authorList>
    </citation>
    <scope>IDENTIFICATION</scope>
</reference>